<name>A0ABY9CYC5_VITVI</name>
<evidence type="ECO:0000259" key="1">
    <source>
        <dbReference type="PROSITE" id="PS00028"/>
    </source>
</evidence>
<sequence length="147" mass="16786">MVLCSRMVFRRDLLELILMASVDVDLERTAVETDEASLLRLIKYCILNCRGSWSEEEKFQDHQRLHSKFKLSGFARLFCCSMFEILSASFLNAIAAENTSKACQMMDYQYNYTPCSGYLFASISRNSACSNFFYRNKSSAIISSTAV</sequence>
<dbReference type="InterPro" id="IPR013087">
    <property type="entry name" value="Znf_C2H2_type"/>
</dbReference>
<proteinExistence type="predicted"/>
<feature type="domain" description="C2H2-type" evidence="1">
    <location>
        <begin position="45"/>
        <end position="66"/>
    </location>
</feature>
<dbReference type="Proteomes" id="UP001227230">
    <property type="component" value="Chromosome 12"/>
</dbReference>
<accession>A0ABY9CYC5</accession>
<gene>
    <name evidence="2" type="ORF">VitviT2T_018542</name>
</gene>
<keyword evidence="3" id="KW-1185">Reference proteome</keyword>
<evidence type="ECO:0000313" key="3">
    <source>
        <dbReference type="Proteomes" id="UP001227230"/>
    </source>
</evidence>
<protein>
    <recommendedName>
        <fullName evidence="1">C2H2-type domain-containing protein</fullName>
    </recommendedName>
</protein>
<organism evidence="2 3">
    <name type="scientific">Vitis vinifera</name>
    <name type="common">Grape</name>
    <dbReference type="NCBI Taxonomy" id="29760"/>
    <lineage>
        <taxon>Eukaryota</taxon>
        <taxon>Viridiplantae</taxon>
        <taxon>Streptophyta</taxon>
        <taxon>Embryophyta</taxon>
        <taxon>Tracheophyta</taxon>
        <taxon>Spermatophyta</taxon>
        <taxon>Magnoliopsida</taxon>
        <taxon>eudicotyledons</taxon>
        <taxon>Gunneridae</taxon>
        <taxon>Pentapetalae</taxon>
        <taxon>rosids</taxon>
        <taxon>Vitales</taxon>
        <taxon>Vitaceae</taxon>
        <taxon>Viteae</taxon>
        <taxon>Vitis</taxon>
    </lineage>
</organism>
<evidence type="ECO:0000313" key="2">
    <source>
        <dbReference type="EMBL" id="WKA00155.1"/>
    </source>
</evidence>
<dbReference type="PROSITE" id="PS00028">
    <property type="entry name" value="ZINC_FINGER_C2H2_1"/>
    <property type="match status" value="1"/>
</dbReference>
<dbReference type="EMBL" id="CP126659">
    <property type="protein sequence ID" value="WKA00155.1"/>
    <property type="molecule type" value="Genomic_DNA"/>
</dbReference>
<reference evidence="2 3" key="1">
    <citation type="journal article" date="2023" name="Hortic Res">
        <title>The complete reference genome for grapevine (Vitis vinifera L.) genetics and breeding.</title>
        <authorList>
            <person name="Shi X."/>
            <person name="Cao S."/>
            <person name="Wang X."/>
            <person name="Huang S."/>
            <person name="Wang Y."/>
            <person name="Liu Z."/>
            <person name="Liu W."/>
            <person name="Leng X."/>
            <person name="Peng Y."/>
            <person name="Wang N."/>
            <person name="Wang Y."/>
            <person name="Ma Z."/>
            <person name="Xu X."/>
            <person name="Zhang F."/>
            <person name="Xue H."/>
            <person name="Zhong H."/>
            <person name="Wang Y."/>
            <person name="Zhang K."/>
            <person name="Velt A."/>
            <person name="Avia K."/>
            <person name="Holtgrawe D."/>
            <person name="Grimplet J."/>
            <person name="Matus J.T."/>
            <person name="Ware D."/>
            <person name="Wu X."/>
            <person name="Wang H."/>
            <person name="Liu C."/>
            <person name="Fang Y."/>
            <person name="Rustenholz C."/>
            <person name="Cheng Z."/>
            <person name="Xiao H."/>
            <person name="Zhou Y."/>
        </authorList>
    </citation>
    <scope>NUCLEOTIDE SEQUENCE [LARGE SCALE GENOMIC DNA]</scope>
    <source>
        <strain evidence="3">cv. Pinot noir / PN40024</strain>
        <tissue evidence="2">Leaf</tissue>
    </source>
</reference>